<dbReference type="GO" id="GO:0016829">
    <property type="term" value="F:lyase activity"/>
    <property type="evidence" value="ECO:0007669"/>
    <property type="project" value="UniProtKB-KW"/>
</dbReference>
<dbReference type="SUPFAM" id="SSF48557">
    <property type="entry name" value="L-aspartase-like"/>
    <property type="match status" value="1"/>
</dbReference>
<protein>
    <submittedName>
        <fullName evidence="4">3-carboxy-cis,cis-muconate cycloisomerase</fullName>
    </submittedName>
</protein>
<dbReference type="Gene3D" id="1.20.200.10">
    <property type="entry name" value="Fumarase/aspartase (Central domain)"/>
    <property type="match status" value="1"/>
</dbReference>
<dbReference type="Proteomes" id="UP000199152">
    <property type="component" value="Unassembled WGS sequence"/>
</dbReference>
<keyword evidence="1" id="KW-0456">Lyase</keyword>
<keyword evidence="4" id="KW-0413">Isomerase</keyword>
<name>A0A1I4EJ90_9ACTN</name>
<comment type="similarity">
    <text evidence="2">Belongs to the class-II fumarase/aspartase family.</text>
</comment>
<accession>A0A1I4EJ90</accession>
<dbReference type="Pfam" id="PF00206">
    <property type="entry name" value="Lyase_1"/>
    <property type="match status" value="1"/>
</dbReference>
<dbReference type="InterPro" id="IPR020557">
    <property type="entry name" value="Fumarate_lyase_CS"/>
</dbReference>
<dbReference type="InterPro" id="IPR012789">
    <property type="entry name" value="Protocat_PcaB-like"/>
</dbReference>
<dbReference type="RefSeq" id="WP_091324238.1">
    <property type="nucleotide sequence ID" value="NZ_FOSW01000006.1"/>
</dbReference>
<gene>
    <name evidence="4" type="ORF">SAMN04488085_1065</name>
</gene>
<proteinExistence type="inferred from homology"/>
<dbReference type="InterPro" id="IPR008948">
    <property type="entry name" value="L-Aspartase-like"/>
</dbReference>
<sequence>MTVLFAGTFARGGAAAAVSDDAWFRALLDVEAALARAAAGTGLVPMTAADAVTAACADPSRLDLATVVAKAADAGNPVPPLVRALQDAVGERDAVAVHVGGTSQDILDTGLVLLARRAIAAIDADLAAAAECAAGLARAHRDDVVMGRTLMQQALPTTFGLKAAGWLAGLDGARLRLAEVVASLPVQYGGAVGTLAASDGAGVALRAALAEELGLVTTAVPWHTVRLPIADLAGALGAAAGALATVAVDVVLLAQSEVAEVAEVGEGRGGSSAMPHKRNPVAAISARACARRAPGLVATLFAAMEQEHERAAGAWHSEWPALTELLTTVGSAAAWLAESLRGLQPDVPRMAATAAAAAEGPLAGALAEALTAALGKGAAHDAAADAVRRARESGRALAEVVAERADVDTAAVLAAAAPDVGEAGAQVDAALAEHERLTEGAP</sequence>
<dbReference type="PROSITE" id="PS00163">
    <property type="entry name" value="FUMARATE_LYASES"/>
    <property type="match status" value="1"/>
</dbReference>
<evidence type="ECO:0000256" key="2">
    <source>
        <dbReference type="ARBA" id="ARBA00034772"/>
    </source>
</evidence>
<feature type="domain" description="Fumarate lyase N-terminal" evidence="3">
    <location>
        <begin position="30"/>
        <end position="295"/>
    </location>
</feature>
<evidence type="ECO:0000256" key="1">
    <source>
        <dbReference type="ARBA" id="ARBA00023239"/>
    </source>
</evidence>
<organism evidence="4 5">
    <name type="scientific">Geodermatophilus ruber</name>
    <dbReference type="NCBI Taxonomy" id="504800"/>
    <lineage>
        <taxon>Bacteria</taxon>
        <taxon>Bacillati</taxon>
        <taxon>Actinomycetota</taxon>
        <taxon>Actinomycetes</taxon>
        <taxon>Geodermatophilales</taxon>
        <taxon>Geodermatophilaceae</taxon>
        <taxon>Geodermatophilus</taxon>
    </lineage>
</organism>
<evidence type="ECO:0000259" key="3">
    <source>
        <dbReference type="Pfam" id="PF00206"/>
    </source>
</evidence>
<keyword evidence="5" id="KW-1185">Reference proteome</keyword>
<dbReference type="PANTHER" id="PTHR43172">
    <property type="entry name" value="ADENYLOSUCCINATE LYASE"/>
    <property type="match status" value="1"/>
</dbReference>
<dbReference type="GO" id="GO:0019619">
    <property type="term" value="P:3,4-dihydroxybenzoate catabolic process"/>
    <property type="evidence" value="ECO:0007669"/>
    <property type="project" value="InterPro"/>
</dbReference>
<dbReference type="OrthoDB" id="9768878at2"/>
<reference evidence="4 5" key="1">
    <citation type="submission" date="2016-10" db="EMBL/GenBank/DDBJ databases">
        <authorList>
            <person name="de Groot N.N."/>
        </authorList>
    </citation>
    <scope>NUCLEOTIDE SEQUENCE [LARGE SCALE GENOMIC DNA]</scope>
    <source>
        <strain evidence="4 5">DSM 45317</strain>
    </source>
</reference>
<dbReference type="STRING" id="504800.SAMN04488085_1065"/>
<evidence type="ECO:0000313" key="5">
    <source>
        <dbReference type="Proteomes" id="UP000199152"/>
    </source>
</evidence>
<dbReference type="PRINTS" id="PR00149">
    <property type="entry name" value="FUMRATELYASE"/>
</dbReference>
<evidence type="ECO:0000313" key="4">
    <source>
        <dbReference type="EMBL" id="SFL04516.1"/>
    </source>
</evidence>
<dbReference type="PANTHER" id="PTHR43172:SF2">
    <property type="entry name" value="ADENYLOSUCCINATE LYASE C-TERMINAL DOMAIN-CONTAINING PROTEIN"/>
    <property type="match status" value="1"/>
</dbReference>
<dbReference type="AlphaFoldDB" id="A0A1I4EJ90"/>
<dbReference type="EMBL" id="FOSW01000006">
    <property type="protein sequence ID" value="SFL04516.1"/>
    <property type="molecule type" value="Genomic_DNA"/>
</dbReference>
<dbReference type="InterPro" id="IPR000362">
    <property type="entry name" value="Fumarate_lyase_fam"/>
</dbReference>
<dbReference type="NCBIfam" id="TIGR02426">
    <property type="entry name" value="protocat_pcaB"/>
    <property type="match status" value="1"/>
</dbReference>
<dbReference type="GO" id="GO:0016853">
    <property type="term" value="F:isomerase activity"/>
    <property type="evidence" value="ECO:0007669"/>
    <property type="project" value="UniProtKB-KW"/>
</dbReference>
<dbReference type="InParanoid" id="A0A1I4EJ90"/>
<dbReference type="InterPro" id="IPR022761">
    <property type="entry name" value="Fumarate_lyase_N"/>
</dbReference>